<name>A0A9Q2H2M3_RALPI</name>
<dbReference type="AlphaFoldDB" id="A0A9Q2H2M3"/>
<proteinExistence type="predicted"/>
<comment type="caution">
    <text evidence="1">The sequence shown here is derived from an EMBL/GenBank/DDBJ whole genome shotgun (WGS) entry which is preliminary data.</text>
</comment>
<dbReference type="EMBL" id="QGBI01000032">
    <property type="protein sequence ID" value="MBX3893032.1"/>
    <property type="molecule type" value="Genomic_DNA"/>
</dbReference>
<organism evidence="1 2">
    <name type="scientific">Ralstonia pickettii</name>
    <name type="common">Burkholderia pickettii</name>
    <dbReference type="NCBI Taxonomy" id="329"/>
    <lineage>
        <taxon>Bacteria</taxon>
        <taxon>Pseudomonadati</taxon>
        <taxon>Pseudomonadota</taxon>
        <taxon>Betaproteobacteria</taxon>
        <taxon>Burkholderiales</taxon>
        <taxon>Burkholderiaceae</taxon>
        <taxon>Ralstonia</taxon>
    </lineage>
</organism>
<reference evidence="1" key="1">
    <citation type="submission" date="2018-06" db="EMBL/GenBank/DDBJ databases">
        <authorList>
            <person name="O'Rourke A."/>
        </authorList>
    </citation>
    <scope>NUCLEOTIDE SEQUENCE</scope>
    <source>
        <strain evidence="1">132550021-3</strain>
    </source>
</reference>
<evidence type="ECO:0000313" key="2">
    <source>
        <dbReference type="Proteomes" id="UP001199322"/>
    </source>
</evidence>
<sequence length="607" mass="67392">MLDLAVVPTPFEDEDLLGFLARCASSNALTVAELVNAFRSASQTDMRSWVREAGHPLIWCNQFDELLHPSTRPARAWSYRNRKFCPHCMIEAEFWRASWCLALVTCCPRHRIWLQEHCGRCGAMLSIEALRCFRCDVCGKSVVGADSAVQGASREALWIAQQLALRVARSGECSDHITGDLTLSEFHELALRVGVRGTIVNTNKPLKLKDAGALTVAIPIAQGAGKALMSWPYGFEGMLDAIREQRRKGYSWKIREAMGPIYKDIYHYLKDPRFDFVRTAFESYIIDHWEAPLACRNRNIGLQLVRNHTWAPVREAAKRSGVAPALLRRMAKGREIPMREQTHKSGRCSRIVNLATLRNYVGRVQQAMTVEQTAACLGISRKRIRQLLEAGLLAVLGGPPRAGQRWWIDPISLDRCAHSGRQMATAPKTSVSVAQLAKCSIASAESFVSLIGAIQTGELSVWVPPGSKQEMGKWRLSKDDLAKWRPVAETVGASRLSVSDVAVQLGVKSEVAYALVRAGLLPATTDRAGRRVAQWVDVPAMHEFRERYILGTELATLAGTSPKQVTQRLMARGIQPIAGPRSARTFCRQYVWQRMAGVLNAAAISQT</sequence>
<accession>A0A9Q2H2M3</accession>
<protein>
    <submittedName>
        <fullName evidence="1">Helix-turn-helix domain-containing protein</fullName>
    </submittedName>
</protein>
<evidence type="ECO:0000313" key="1">
    <source>
        <dbReference type="EMBL" id="MBX3893032.1"/>
    </source>
</evidence>
<dbReference type="Proteomes" id="UP001199322">
    <property type="component" value="Unassembled WGS sequence"/>
</dbReference>
<gene>
    <name evidence="1" type="ORF">DEE74_24490</name>
</gene>